<feature type="chain" id="PRO_5047256622" evidence="2">
    <location>
        <begin position="21"/>
        <end position="543"/>
    </location>
</feature>
<dbReference type="InterPro" id="IPR015943">
    <property type="entry name" value="WD40/YVTN_repeat-like_dom_sf"/>
</dbReference>
<dbReference type="Pfam" id="PF13360">
    <property type="entry name" value="PQQ_2"/>
    <property type="match status" value="1"/>
</dbReference>
<name>A0ABT7PKR7_9BACT</name>
<keyword evidence="5" id="KW-1185">Reference proteome</keyword>
<dbReference type="Gene3D" id="2.130.10.10">
    <property type="entry name" value="YVTN repeat-like/Quinoprotein amine dehydrogenase"/>
    <property type="match status" value="2"/>
</dbReference>
<comment type="caution">
    <text evidence="4">The sequence shown here is derived from an EMBL/GenBank/DDBJ whole genome shotgun (WGS) entry which is preliminary data.</text>
</comment>
<dbReference type="InterPro" id="IPR002372">
    <property type="entry name" value="PQQ_rpt_dom"/>
</dbReference>
<evidence type="ECO:0000313" key="5">
    <source>
        <dbReference type="Proteomes" id="UP001239462"/>
    </source>
</evidence>
<accession>A0ABT7PKR7</accession>
<sequence>MMYRAKVLLGCCFFLSSTLAVPSINTGRADELMSSSAATRLGLEQAWRRQLRVANGAQSIVDFQIYISKSEPREYIEVVGVAEGDNDAPVYFRIATDQIGSNGEAIGKKEAERLARREVVRMTRRLPQKPTIRSTTVPKVFLYTLSSNGTVDCRDAESGKPVWVSQVGNSDLGYGRLGIDDQLVTVTNGGNIILLDAKDGYEIDQKPTVDVPLHGAIHCGGFVIVPTIRNGMEGYRLDDLAAREPTSRYMQTVEGLAIETPAKSPTSPTVSWGTDAGFVYFMDVTSTPSVTFRLNTVGIVTGRPATAVGDRFFFGSEGGQAYSVKATRLGHVLWSQPLGEPFYDTPFLMESKVFLNSAYGNLFALDEQTGAPVWETPTASVAEILGGLSGSLFVRLMSGHFATVDLKDGRISHVLPISKSDFVAINRKTDRLYLIDSRGVAQCMRPVGSIAPTILQPHDAEVEEAVEEEKTPTKPETTEPGSGPFNDPFGGGGNDPFGAGGNSGGGDANPFGGGDAGGAETMDDPFGAPAGGGGDPFGENPFG</sequence>
<evidence type="ECO:0000256" key="2">
    <source>
        <dbReference type="SAM" id="SignalP"/>
    </source>
</evidence>
<evidence type="ECO:0000259" key="3">
    <source>
        <dbReference type="Pfam" id="PF13360"/>
    </source>
</evidence>
<gene>
    <name evidence="4" type="ORF">QTN89_16745</name>
</gene>
<organism evidence="4 5">
    <name type="scientific">Roseiconus lacunae</name>
    <dbReference type="NCBI Taxonomy" id="2605694"/>
    <lineage>
        <taxon>Bacteria</taxon>
        <taxon>Pseudomonadati</taxon>
        <taxon>Planctomycetota</taxon>
        <taxon>Planctomycetia</taxon>
        <taxon>Pirellulales</taxon>
        <taxon>Pirellulaceae</taxon>
        <taxon>Roseiconus</taxon>
    </lineage>
</organism>
<dbReference type="RefSeq" id="WP_289164599.1">
    <property type="nucleotide sequence ID" value="NZ_JASZZN010000012.1"/>
</dbReference>
<feature type="compositionally biased region" description="Low complexity" evidence="1">
    <location>
        <begin position="478"/>
        <end position="488"/>
    </location>
</feature>
<evidence type="ECO:0000313" key="4">
    <source>
        <dbReference type="EMBL" id="MDM4017097.1"/>
    </source>
</evidence>
<dbReference type="EMBL" id="JASZZN010000012">
    <property type="protein sequence ID" value="MDM4017097.1"/>
    <property type="molecule type" value="Genomic_DNA"/>
</dbReference>
<feature type="region of interest" description="Disordered" evidence="1">
    <location>
        <begin position="461"/>
        <end position="543"/>
    </location>
</feature>
<feature type="signal peptide" evidence="2">
    <location>
        <begin position="1"/>
        <end position="20"/>
    </location>
</feature>
<dbReference type="InterPro" id="IPR011044">
    <property type="entry name" value="Quino_amine_DH_bsu"/>
</dbReference>
<protein>
    <submittedName>
        <fullName evidence="4">PQQ-binding-like beta-propeller repeat protein</fullName>
    </submittedName>
</protein>
<dbReference type="PANTHER" id="PTHR34512">
    <property type="entry name" value="CELL SURFACE PROTEIN"/>
    <property type="match status" value="1"/>
</dbReference>
<dbReference type="PANTHER" id="PTHR34512:SF30">
    <property type="entry name" value="OUTER MEMBRANE PROTEIN ASSEMBLY FACTOR BAMB"/>
    <property type="match status" value="1"/>
</dbReference>
<reference evidence="4 5" key="1">
    <citation type="submission" date="2023-06" db="EMBL/GenBank/DDBJ databases">
        <title>Roseiconus lacunae JC819 isolated from Gulf of Mannar region, Tamil Nadu.</title>
        <authorList>
            <person name="Pk S."/>
            <person name="Ch S."/>
            <person name="Ch V.R."/>
        </authorList>
    </citation>
    <scope>NUCLEOTIDE SEQUENCE [LARGE SCALE GENOMIC DNA]</scope>
    <source>
        <strain evidence="4 5">JC819</strain>
    </source>
</reference>
<proteinExistence type="predicted"/>
<dbReference type="SUPFAM" id="SSF50969">
    <property type="entry name" value="YVTN repeat-like/Quinoprotein amine dehydrogenase"/>
    <property type="match status" value="1"/>
</dbReference>
<dbReference type="Proteomes" id="UP001239462">
    <property type="component" value="Unassembled WGS sequence"/>
</dbReference>
<evidence type="ECO:0000256" key="1">
    <source>
        <dbReference type="SAM" id="MobiDB-lite"/>
    </source>
</evidence>
<feature type="compositionally biased region" description="Gly residues" evidence="1">
    <location>
        <begin position="489"/>
        <end position="517"/>
    </location>
</feature>
<keyword evidence="2" id="KW-0732">Signal</keyword>
<feature type="domain" description="Pyrrolo-quinoline quinone repeat" evidence="3">
    <location>
        <begin position="300"/>
        <end position="417"/>
    </location>
</feature>
<feature type="compositionally biased region" description="Basic and acidic residues" evidence="1">
    <location>
        <begin position="468"/>
        <end position="477"/>
    </location>
</feature>